<dbReference type="AlphaFoldDB" id="A0ABD1MNV1"/>
<accession>A0ABD1MNV1</accession>
<sequence length="224" mass="25736">MRRYYPSLLQHHKGSCEGILLHHYNTTKAGESAWLQHHKGSCEGISLHRYNTTKVGESAQSQHHKGSCEGIPLHRYNTTKVDESTRLQHHKGSCEDNLLDRYNTTKADEAAQIASFQMEDIFLSIVQKIIQCSMDPILHHGRYLCCFNHSVENLAIAKEKLELTQDRVKKQVIDATGRTEIIELIVENWLKEVENVLQEVNMLEGKISEASKSCFRKQCQYFLV</sequence>
<organism evidence="2 3">
    <name type="scientific">Flemingia macrophylla</name>
    <dbReference type="NCBI Taxonomy" id="520843"/>
    <lineage>
        <taxon>Eukaryota</taxon>
        <taxon>Viridiplantae</taxon>
        <taxon>Streptophyta</taxon>
        <taxon>Embryophyta</taxon>
        <taxon>Tracheophyta</taxon>
        <taxon>Spermatophyta</taxon>
        <taxon>Magnoliopsida</taxon>
        <taxon>eudicotyledons</taxon>
        <taxon>Gunneridae</taxon>
        <taxon>Pentapetalae</taxon>
        <taxon>rosids</taxon>
        <taxon>fabids</taxon>
        <taxon>Fabales</taxon>
        <taxon>Fabaceae</taxon>
        <taxon>Papilionoideae</taxon>
        <taxon>50 kb inversion clade</taxon>
        <taxon>NPAAA clade</taxon>
        <taxon>indigoferoid/millettioid clade</taxon>
        <taxon>Phaseoleae</taxon>
        <taxon>Flemingia</taxon>
    </lineage>
</organism>
<evidence type="ECO:0000256" key="1">
    <source>
        <dbReference type="SAM" id="Coils"/>
    </source>
</evidence>
<name>A0ABD1MNV1_9FABA</name>
<dbReference type="EMBL" id="JBGMDY010000004">
    <property type="protein sequence ID" value="KAL2337480.1"/>
    <property type="molecule type" value="Genomic_DNA"/>
</dbReference>
<feature type="coiled-coil region" evidence="1">
    <location>
        <begin position="151"/>
        <end position="213"/>
    </location>
</feature>
<keyword evidence="1" id="KW-0175">Coiled coil</keyword>
<protein>
    <submittedName>
        <fullName evidence="2">Uncharacterized protein</fullName>
    </submittedName>
</protein>
<keyword evidence="3" id="KW-1185">Reference proteome</keyword>
<reference evidence="2 3" key="1">
    <citation type="submission" date="2024-08" db="EMBL/GenBank/DDBJ databases">
        <title>Insights into the chromosomal genome structure of Flemingia macrophylla.</title>
        <authorList>
            <person name="Ding Y."/>
            <person name="Zhao Y."/>
            <person name="Bi W."/>
            <person name="Wu M."/>
            <person name="Zhao G."/>
            <person name="Gong Y."/>
            <person name="Li W."/>
            <person name="Zhang P."/>
        </authorList>
    </citation>
    <scope>NUCLEOTIDE SEQUENCE [LARGE SCALE GENOMIC DNA]</scope>
    <source>
        <strain evidence="2">DYQJB</strain>
        <tissue evidence="2">Leaf</tissue>
    </source>
</reference>
<dbReference type="Proteomes" id="UP001603857">
    <property type="component" value="Unassembled WGS sequence"/>
</dbReference>
<evidence type="ECO:0000313" key="3">
    <source>
        <dbReference type="Proteomes" id="UP001603857"/>
    </source>
</evidence>
<gene>
    <name evidence="2" type="ORF">Fmac_011926</name>
</gene>
<proteinExistence type="predicted"/>
<evidence type="ECO:0000313" key="2">
    <source>
        <dbReference type="EMBL" id="KAL2337480.1"/>
    </source>
</evidence>
<comment type="caution">
    <text evidence="2">The sequence shown here is derived from an EMBL/GenBank/DDBJ whole genome shotgun (WGS) entry which is preliminary data.</text>
</comment>